<feature type="domain" description="AB hydrolase-1" evidence="2">
    <location>
        <begin position="60"/>
        <end position="274"/>
    </location>
</feature>
<dbReference type="Proteomes" id="UP001597260">
    <property type="component" value="Unassembled WGS sequence"/>
</dbReference>
<protein>
    <submittedName>
        <fullName evidence="3">Alpha/beta fold hydrolase</fullName>
    </submittedName>
</protein>
<dbReference type="SUPFAM" id="SSF53474">
    <property type="entry name" value="alpha/beta-Hydrolases"/>
    <property type="match status" value="1"/>
</dbReference>
<dbReference type="InterPro" id="IPR050471">
    <property type="entry name" value="AB_hydrolase"/>
</dbReference>
<keyword evidence="4" id="KW-1185">Reference proteome</keyword>
<gene>
    <name evidence="3" type="ORF">ACFQ4H_24960</name>
</gene>
<name>A0ABW3YKY0_9ACTN</name>
<comment type="caution">
    <text evidence="3">The sequence shown here is derived from an EMBL/GenBank/DDBJ whole genome shotgun (WGS) entry which is preliminary data.</text>
</comment>
<accession>A0ABW3YKY0</accession>
<proteinExistence type="predicted"/>
<feature type="region of interest" description="Disordered" evidence="1">
    <location>
        <begin position="1"/>
        <end position="37"/>
    </location>
</feature>
<evidence type="ECO:0000313" key="4">
    <source>
        <dbReference type="Proteomes" id="UP001597260"/>
    </source>
</evidence>
<keyword evidence="3" id="KW-0378">Hydrolase</keyword>
<evidence type="ECO:0000313" key="3">
    <source>
        <dbReference type="EMBL" id="MFD1324341.1"/>
    </source>
</evidence>
<feature type="compositionally biased region" description="Pro residues" evidence="1">
    <location>
        <begin position="1"/>
        <end position="12"/>
    </location>
</feature>
<dbReference type="InterPro" id="IPR029058">
    <property type="entry name" value="AB_hydrolase_fold"/>
</dbReference>
<reference evidence="4" key="1">
    <citation type="journal article" date="2019" name="Int. J. Syst. Evol. Microbiol.">
        <title>The Global Catalogue of Microorganisms (GCM) 10K type strain sequencing project: providing services to taxonomists for standard genome sequencing and annotation.</title>
        <authorList>
            <consortium name="The Broad Institute Genomics Platform"/>
            <consortium name="The Broad Institute Genome Sequencing Center for Infectious Disease"/>
            <person name="Wu L."/>
            <person name="Ma J."/>
        </authorList>
    </citation>
    <scope>NUCLEOTIDE SEQUENCE [LARGE SCALE GENOMIC DNA]</scope>
    <source>
        <strain evidence="4">JCM 31037</strain>
    </source>
</reference>
<dbReference type="InterPro" id="IPR000073">
    <property type="entry name" value="AB_hydrolase_1"/>
</dbReference>
<sequence length="295" mass="31828">MRDFRWPPPPDAGPRTYGPGPSAPRTGRPALPEPETELVDTPHGVRLERLITGSGEPVTVFAHGLGSGIATTRPLGSAVAGRKIFFQFRGHGRSDAPVGPWTYLDLARDLRAMADLGGATRALGVSLGAGALCRLLVESPERFDRVVFYLPAVLDEPRSPAVRQRLDDLLDAIESGDESELAEEVSRELPPAVRNTPAGWAYLRQRLEQLQRDGLAPALSTLPDQFPVRDRSALASVTAHALVIGCAGDELHPAPVAEQLAQALPNATLHIYDKPGVLWTERADLRARISDFLNG</sequence>
<dbReference type="RefSeq" id="WP_377574811.1">
    <property type="nucleotide sequence ID" value="NZ_JBHTMP010000046.1"/>
</dbReference>
<dbReference type="PANTHER" id="PTHR43433:SF5">
    <property type="entry name" value="AB HYDROLASE-1 DOMAIN-CONTAINING PROTEIN"/>
    <property type="match status" value="1"/>
</dbReference>
<dbReference type="Gene3D" id="3.40.50.1820">
    <property type="entry name" value="alpha/beta hydrolase"/>
    <property type="match status" value="1"/>
</dbReference>
<dbReference type="Pfam" id="PF00561">
    <property type="entry name" value="Abhydrolase_1"/>
    <property type="match status" value="1"/>
</dbReference>
<dbReference type="PANTHER" id="PTHR43433">
    <property type="entry name" value="HYDROLASE, ALPHA/BETA FOLD FAMILY PROTEIN"/>
    <property type="match status" value="1"/>
</dbReference>
<dbReference type="EMBL" id="JBHTMP010000046">
    <property type="protein sequence ID" value="MFD1324341.1"/>
    <property type="molecule type" value="Genomic_DNA"/>
</dbReference>
<evidence type="ECO:0000259" key="2">
    <source>
        <dbReference type="Pfam" id="PF00561"/>
    </source>
</evidence>
<dbReference type="GO" id="GO:0016787">
    <property type="term" value="F:hydrolase activity"/>
    <property type="evidence" value="ECO:0007669"/>
    <property type="project" value="UniProtKB-KW"/>
</dbReference>
<organism evidence="3 4">
    <name type="scientific">Micromonospora sonneratiae</name>
    <dbReference type="NCBI Taxonomy" id="1184706"/>
    <lineage>
        <taxon>Bacteria</taxon>
        <taxon>Bacillati</taxon>
        <taxon>Actinomycetota</taxon>
        <taxon>Actinomycetes</taxon>
        <taxon>Micromonosporales</taxon>
        <taxon>Micromonosporaceae</taxon>
        <taxon>Micromonospora</taxon>
    </lineage>
</organism>
<evidence type="ECO:0000256" key="1">
    <source>
        <dbReference type="SAM" id="MobiDB-lite"/>
    </source>
</evidence>